<comment type="caution">
    <text evidence="1">The sequence shown here is derived from an EMBL/GenBank/DDBJ whole genome shotgun (WGS) entry which is preliminary data.</text>
</comment>
<keyword evidence="2" id="KW-1185">Reference proteome</keyword>
<proteinExistence type="predicted"/>
<sequence length="62" mass="6448">MAAPAILPMTMPAIAPPERSLCDEDELEDADDVVEDEPDVDVAEADVLVALAVVSTPAADVE</sequence>
<name>A0ABR0JSY6_9EURO</name>
<gene>
    <name evidence="1" type="ORF">LTR69_001101</name>
</gene>
<accession>A0ABR0JSY6</accession>
<reference evidence="1 2" key="1">
    <citation type="submission" date="2023-08" db="EMBL/GenBank/DDBJ databases">
        <title>Black Yeasts Isolated from many extreme environments.</title>
        <authorList>
            <person name="Coleine C."/>
            <person name="Stajich J.E."/>
            <person name="Selbmann L."/>
        </authorList>
    </citation>
    <scope>NUCLEOTIDE SEQUENCE [LARGE SCALE GENOMIC DNA]</scope>
    <source>
        <strain evidence="1 2">CCFEE 6328</strain>
    </source>
</reference>
<evidence type="ECO:0000313" key="2">
    <source>
        <dbReference type="Proteomes" id="UP001345691"/>
    </source>
</evidence>
<evidence type="ECO:0000313" key="1">
    <source>
        <dbReference type="EMBL" id="KAK5068978.1"/>
    </source>
</evidence>
<organism evidence="1 2">
    <name type="scientific">Exophiala sideris</name>
    <dbReference type="NCBI Taxonomy" id="1016849"/>
    <lineage>
        <taxon>Eukaryota</taxon>
        <taxon>Fungi</taxon>
        <taxon>Dikarya</taxon>
        <taxon>Ascomycota</taxon>
        <taxon>Pezizomycotina</taxon>
        <taxon>Eurotiomycetes</taxon>
        <taxon>Chaetothyriomycetidae</taxon>
        <taxon>Chaetothyriales</taxon>
        <taxon>Herpotrichiellaceae</taxon>
        <taxon>Exophiala</taxon>
    </lineage>
</organism>
<dbReference type="EMBL" id="JAVRRF010000001">
    <property type="protein sequence ID" value="KAK5068978.1"/>
    <property type="molecule type" value="Genomic_DNA"/>
</dbReference>
<dbReference type="Proteomes" id="UP001345691">
    <property type="component" value="Unassembled WGS sequence"/>
</dbReference>
<protein>
    <submittedName>
        <fullName evidence="1">Uncharacterized protein</fullName>
    </submittedName>
</protein>